<reference evidence="2 3" key="1">
    <citation type="journal article" date="2013" name="Curr. Biol.">
        <title>The Genome of the Foraminiferan Reticulomyxa filosa.</title>
        <authorList>
            <person name="Glockner G."/>
            <person name="Hulsmann N."/>
            <person name="Schleicher M."/>
            <person name="Noegel A.A."/>
            <person name="Eichinger L."/>
            <person name="Gallinger C."/>
            <person name="Pawlowski J."/>
            <person name="Sierra R."/>
            <person name="Euteneuer U."/>
            <person name="Pillet L."/>
            <person name="Moustafa A."/>
            <person name="Platzer M."/>
            <person name="Groth M."/>
            <person name="Szafranski K."/>
            <person name="Schliwa M."/>
        </authorList>
    </citation>
    <scope>NUCLEOTIDE SEQUENCE [LARGE SCALE GENOMIC DNA]</scope>
</reference>
<keyword evidence="3" id="KW-1185">Reference proteome</keyword>
<dbReference type="AlphaFoldDB" id="X6P6V3"/>
<dbReference type="Proteomes" id="UP000023152">
    <property type="component" value="Unassembled WGS sequence"/>
</dbReference>
<evidence type="ECO:0000256" key="1">
    <source>
        <dbReference type="SAM" id="MobiDB-lite"/>
    </source>
</evidence>
<accession>X6P6V3</accession>
<evidence type="ECO:0000313" key="3">
    <source>
        <dbReference type="Proteomes" id="UP000023152"/>
    </source>
</evidence>
<protein>
    <submittedName>
        <fullName evidence="2">Uncharacterized protein</fullName>
    </submittedName>
</protein>
<evidence type="ECO:0000313" key="2">
    <source>
        <dbReference type="EMBL" id="ETO33819.1"/>
    </source>
</evidence>
<name>X6P6V3_RETFI</name>
<comment type="caution">
    <text evidence="2">The sequence shown here is derived from an EMBL/GenBank/DDBJ whole genome shotgun (WGS) entry which is preliminary data.</text>
</comment>
<proteinExistence type="predicted"/>
<dbReference type="EMBL" id="ASPP01003114">
    <property type="protein sequence ID" value="ETO33819.1"/>
    <property type="molecule type" value="Genomic_DNA"/>
</dbReference>
<feature type="region of interest" description="Disordered" evidence="1">
    <location>
        <begin position="79"/>
        <end position="110"/>
    </location>
</feature>
<gene>
    <name evidence="2" type="ORF">RFI_03284</name>
</gene>
<organism evidence="2 3">
    <name type="scientific">Reticulomyxa filosa</name>
    <dbReference type="NCBI Taxonomy" id="46433"/>
    <lineage>
        <taxon>Eukaryota</taxon>
        <taxon>Sar</taxon>
        <taxon>Rhizaria</taxon>
        <taxon>Retaria</taxon>
        <taxon>Foraminifera</taxon>
        <taxon>Monothalamids</taxon>
        <taxon>Reticulomyxidae</taxon>
        <taxon>Reticulomyxa</taxon>
    </lineage>
</organism>
<sequence length="197" mass="22370">MYICEEVEEVKDLYLDWNFSSGESNEKKKEEDVAEKESEVYGGAITVPTLLTKAPSFIITPLIAAKSDDEYGYQQDHEYYSMDKEINSDGQIREKKKDDDADKKSDDAERNINKPQIIKCMLSNVPLHTLRDIIAIDVTSPLVDCPLNSTKLNSLKKKITKEIHHQIVELESVIENFLIELADSSKTSHNPDVHLEG</sequence>